<protein>
    <recommendedName>
        <fullName evidence="1">F-box domain-containing protein</fullName>
    </recommendedName>
</protein>
<evidence type="ECO:0000313" key="2">
    <source>
        <dbReference type="EnsemblMetazoa" id="G20357.1:cds"/>
    </source>
</evidence>
<organism evidence="2 3">
    <name type="scientific">Magallana gigas</name>
    <name type="common">Pacific oyster</name>
    <name type="synonym">Crassostrea gigas</name>
    <dbReference type="NCBI Taxonomy" id="29159"/>
    <lineage>
        <taxon>Eukaryota</taxon>
        <taxon>Metazoa</taxon>
        <taxon>Spiralia</taxon>
        <taxon>Lophotrochozoa</taxon>
        <taxon>Mollusca</taxon>
        <taxon>Bivalvia</taxon>
        <taxon>Autobranchia</taxon>
        <taxon>Pteriomorphia</taxon>
        <taxon>Ostreida</taxon>
        <taxon>Ostreoidea</taxon>
        <taxon>Ostreidae</taxon>
        <taxon>Magallana</taxon>
    </lineage>
</organism>
<sequence>METRREFLDLPNEIIDHILQDRDISYRDICRVSQTCNQMHKLCMSNELWKRKLHQRWPRLLSKYTLDEPPDWSKEFRTCIMVCCAVRKLVSQLSPRFYKLDEVSDEAFDEVVALMEKHDAAEVIISELNEIIHDKERSKNLTNKYYAVKLLRHILHLHLSVQWKAHLEEPPGEQKLEKGAVILSQWFQPREVVSEIEVTKQLDQIADRVKQHLPEHLKAKYNKGTPTLSPELERLVLETMNRILYNEMGFRGNKDRYYDENNSFIEKVLERKMGIPISLAILYSAVARRLGVTCDCINFPTHFLLKWREHPMATLDKQYTFIDAFDGEFLTEIGDDLYKFTDAIPPIEVYKRMLRNLINIARNHHQIKNNTSFIRDAIEMMLETTPQDPDYQFLIIKIYLYLRINLTQIKSLLQDILASNVQSGPQVALLMNEVDRSILENENILKREIKPKHRAEHKEVQFSVGMVMKHKRYNYMCVISGWDSTCQASRDWIIQMGVHMLPRKDKQPFYNVLVEDGSIRYAADENLLHPDTHCEIPHPDVGKYFKEFTGQYYVMNSEKAQEYPDDDVKTRTTVEGKGQ</sequence>
<name>A0A8W8JPK5_MAGGI</name>
<proteinExistence type="predicted"/>
<dbReference type="Proteomes" id="UP000005408">
    <property type="component" value="Unassembled WGS sequence"/>
</dbReference>
<dbReference type="PANTHER" id="PTHR31350:SF21">
    <property type="entry name" value="F-BOX ONLY PROTEIN 21"/>
    <property type="match status" value="1"/>
</dbReference>
<keyword evidence="3" id="KW-1185">Reference proteome</keyword>
<dbReference type="EnsemblMetazoa" id="G20357.1">
    <property type="protein sequence ID" value="G20357.1:cds"/>
    <property type="gene ID" value="G20357"/>
</dbReference>
<dbReference type="SUPFAM" id="SSF81383">
    <property type="entry name" value="F-box domain"/>
    <property type="match status" value="1"/>
</dbReference>
<dbReference type="OrthoDB" id="28868at2759"/>
<dbReference type="NCBIfam" id="TIGR02097">
    <property type="entry name" value="yccV"/>
    <property type="match status" value="1"/>
</dbReference>
<dbReference type="InterPro" id="IPR036623">
    <property type="entry name" value="Hemimethylated_DNA-bd_sf"/>
</dbReference>
<evidence type="ECO:0000259" key="1">
    <source>
        <dbReference type="PROSITE" id="PS50181"/>
    </source>
</evidence>
<dbReference type="Gene3D" id="2.30.30.390">
    <property type="entry name" value="Hemimethylated DNA-binding domain"/>
    <property type="match status" value="1"/>
</dbReference>
<evidence type="ECO:0000313" key="3">
    <source>
        <dbReference type="Proteomes" id="UP000005408"/>
    </source>
</evidence>
<feature type="domain" description="F-box" evidence="1">
    <location>
        <begin position="4"/>
        <end position="52"/>
    </location>
</feature>
<dbReference type="Gene3D" id="1.20.1280.50">
    <property type="match status" value="1"/>
</dbReference>
<accession>A0A8W8JPK5</accession>
<dbReference type="AlphaFoldDB" id="A0A8W8JPK5"/>
<dbReference type="OMA" id="KQPFYNV"/>
<dbReference type="InterPro" id="IPR001810">
    <property type="entry name" value="F-box_dom"/>
</dbReference>
<dbReference type="SUPFAM" id="SSF141255">
    <property type="entry name" value="YccV-like"/>
    <property type="match status" value="1"/>
</dbReference>
<dbReference type="Pfam" id="PF13369">
    <property type="entry name" value="Transglut_core2"/>
    <property type="match status" value="1"/>
</dbReference>
<dbReference type="PANTHER" id="PTHR31350">
    <property type="entry name" value="SI:DKEY-261L7.2"/>
    <property type="match status" value="1"/>
</dbReference>
<dbReference type="InterPro" id="IPR032698">
    <property type="entry name" value="SirB1_N"/>
</dbReference>
<dbReference type="Pfam" id="PF08755">
    <property type="entry name" value="YccV-like"/>
    <property type="match status" value="1"/>
</dbReference>
<reference evidence="2" key="1">
    <citation type="submission" date="2022-08" db="UniProtKB">
        <authorList>
            <consortium name="EnsemblMetazoa"/>
        </authorList>
    </citation>
    <scope>IDENTIFICATION</scope>
    <source>
        <strain evidence="2">05x7-T-G4-1.051#20</strain>
    </source>
</reference>
<dbReference type="PROSITE" id="PS50181">
    <property type="entry name" value="FBOX"/>
    <property type="match status" value="1"/>
</dbReference>
<dbReference type="InterPro" id="IPR011722">
    <property type="entry name" value="Hemimethylated_DNA-bd_dom"/>
</dbReference>
<dbReference type="Pfam" id="PF12937">
    <property type="entry name" value="F-box-like"/>
    <property type="match status" value="1"/>
</dbReference>
<dbReference type="InterPro" id="IPR036047">
    <property type="entry name" value="F-box-like_dom_sf"/>
</dbReference>
<dbReference type="GO" id="GO:0003677">
    <property type="term" value="F:DNA binding"/>
    <property type="evidence" value="ECO:0007669"/>
    <property type="project" value="InterPro"/>
</dbReference>
<dbReference type="SMART" id="SM00992">
    <property type="entry name" value="YccV-like"/>
    <property type="match status" value="1"/>
</dbReference>